<evidence type="ECO:0000256" key="2">
    <source>
        <dbReference type="SAM" id="MobiDB-lite"/>
    </source>
</evidence>
<sequence length="182" mass="19921">MDGSSISASFSGSRVEKGARLAKLAKASERLVSCAVADVLKQDFEALFEVALSREDMQSLPQMKTWMASTLADKAHKAQSEAMWDHQVAEFLARLDAGPEAPRPLAENDSSSALKESAAAHELQAKLGMLRRHLEQQELSNQAQEQSISDMKEDIEAAHAKLDRDTAQLAELCGGKRRTNWG</sequence>
<dbReference type="Proteomes" id="UP001178507">
    <property type="component" value="Unassembled WGS sequence"/>
</dbReference>
<evidence type="ECO:0000256" key="1">
    <source>
        <dbReference type="SAM" id="Coils"/>
    </source>
</evidence>
<comment type="caution">
    <text evidence="3">The sequence shown here is derived from an EMBL/GenBank/DDBJ whole genome shotgun (WGS) entry which is preliminary data.</text>
</comment>
<feature type="region of interest" description="Disordered" evidence="2">
    <location>
        <begin position="99"/>
        <end position="118"/>
    </location>
</feature>
<feature type="coiled-coil region" evidence="1">
    <location>
        <begin position="134"/>
        <end position="168"/>
    </location>
</feature>
<evidence type="ECO:0000313" key="4">
    <source>
        <dbReference type="Proteomes" id="UP001178507"/>
    </source>
</evidence>
<keyword evidence="4" id="KW-1185">Reference proteome</keyword>
<organism evidence="3 4">
    <name type="scientific">Effrenium voratum</name>
    <dbReference type="NCBI Taxonomy" id="2562239"/>
    <lineage>
        <taxon>Eukaryota</taxon>
        <taxon>Sar</taxon>
        <taxon>Alveolata</taxon>
        <taxon>Dinophyceae</taxon>
        <taxon>Suessiales</taxon>
        <taxon>Symbiodiniaceae</taxon>
        <taxon>Effrenium</taxon>
    </lineage>
</organism>
<dbReference type="EMBL" id="CAUJNA010002802">
    <property type="protein sequence ID" value="CAJ1394326.1"/>
    <property type="molecule type" value="Genomic_DNA"/>
</dbReference>
<reference evidence="3" key="1">
    <citation type="submission" date="2023-08" db="EMBL/GenBank/DDBJ databases">
        <authorList>
            <person name="Chen Y."/>
            <person name="Shah S."/>
            <person name="Dougan E. K."/>
            <person name="Thang M."/>
            <person name="Chan C."/>
        </authorList>
    </citation>
    <scope>NUCLEOTIDE SEQUENCE</scope>
</reference>
<accession>A0AA36N8J1</accession>
<gene>
    <name evidence="3" type="ORF">EVOR1521_LOCUS19003</name>
</gene>
<evidence type="ECO:0000313" key="3">
    <source>
        <dbReference type="EMBL" id="CAJ1394326.1"/>
    </source>
</evidence>
<dbReference type="AlphaFoldDB" id="A0AA36N8J1"/>
<protein>
    <submittedName>
        <fullName evidence="3">Uncharacterized protein</fullName>
    </submittedName>
</protein>
<proteinExistence type="predicted"/>
<keyword evidence="1" id="KW-0175">Coiled coil</keyword>
<name>A0AA36N8J1_9DINO</name>